<feature type="domain" description="Signal transduction histidine kinase subgroup 3 dimerisation and phosphoacceptor" evidence="11">
    <location>
        <begin position="225"/>
        <end position="290"/>
    </location>
</feature>
<dbReference type="GO" id="GO:0016301">
    <property type="term" value="F:kinase activity"/>
    <property type="evidence" value="ECO:0007669"/>
    <property type="project" value="UniProtKB-KW"/>
</dbReference>
<keyword evidence="3" id="KW-0597">Phosphoprotein</keyword>
<evidence type="ECO:0000313" key="13">
    <source>
        <dbReference type="Proteomes" id="UP001528912"/>
    </source>
</evidence>
<gene>
    <name evidence="12" type="ORF">P4R38_14630</name>
</gene>
<dbReference type="EC" id="2.7.13.3" evidence="2"/>
<dbReference type="PANTHER" id="PTHR24421">
    <property type="entry name" value="NITRATE/NITRITE SENSOR PROTEIN NARX-RELATED"/>
    <property type="match status" value="1"/>
</dbReference>
<keyword evidence="6 12" id="KW-0418">Kinase</keyword>
<sequence>MTPASASTVQGPRALNRHGQRTPRLLLPLVFALIGAALALSFMSIDLAVASALTDADQPASVVWPLVAVVAVVPPTLIGLIPAVRQVEATAVSSLLGTDFGGRLPGPARTWDQRWRSVTWFWGHLTAGAAVGAIVVMATIFGSALAAGPFVLDRGDHILDVGWAEVTHGWRDAVYLVAAAGVLVVAAVALLVVVLVLRSLAPPLLGPSVSERIAELDTQTTQLVERTRLARELHDSVGHALSVVVLQSAAARRRLARDPDGAATSIAAVEDVAKRALTELDEVLGLLRDEDRPAAKRPLHGLDSLESLITAVRGTGLSVETDLRTAGLADVPPVVSREAYRIVQEGLTNAMRHAPGSTVTVRVGRDRDLLQISVANPVDAQSRSWRSREGGGRGITGMRERCRILGGTVTSSAARGTWTLRADLPLPAVKEQM</sequence>
<name>A0ABT6CAX3_9MICO</name>
<evidence type="ECO:0000256" key="3">
    <source>
        <dbReference type="ARBA" id="ARBA00022553"/>
    </source>
</evidence>
<evidence type="ECO:0000256" key="4">
    <source>
        <dbReference type="ARBA" id="ARBA00022679"/>
    </source>
</evidence>
<keyword evidence="9" id="KW-1133">Transmembrane helix</keyword>
<evidence type="ECO:0000256" key="2">
    <source>
        <dbReference type="ARBA" id="ARBA00012438"/>
    </source>
</evidence>
<feature type="domain" description="Histidine kinase/HSP90-like ATPase" evidence="10">
    <location>
        <begin position="337"/>
        <end position="426"/>
    </location>
</feature>
<feature type="transmembrane region" description="Helical" evidence="9">
    <location>
        <begin position="62"/>
        <end position="84"/>
    </location>
</feature>
<keyword evidence="9" id="KW-0472">Membrane</keyword>
<dbReference type="CDD" id="cd16917">
    <property type="entry name" value="HATPase_UhpB-NarQ-NarX-like"/>
    <property type="match status" value="1"/>
</dbReference>
<keyword evidence="9" id="KW-0812">Transmembrane</keyword>
<dbReference type="InterPro" id="IPR050482">
    <property type="entry name" value="Sensor_HK_TwoCompSys"/>
</dbReference>
<dbReference type="Gene3D" id="1.20.5.1930">
    <property type="match status" value="1"/>
</dbReference>
<reference evidence="12 13" key="1">
    <citation type="submission" date="2023-03" db="EMBL/GenBank/DDBJ databases">
        <title>YIM 133296 draft genome.</title>
        <authorList>
            <person name="Xiong L."/>
        </authorList>
    </citation>
    <scope>NUCLEOTIDE SEQUENCE [LARGE SCALE GENOMIC DNA]</scope>
    <source>
        <strain evidence="12 13">YIM 133296</strain>
    </source>
</reference>
<evidence type="ECO:0000259" key="11">
    <source>
        <dbReference type="Pfam" id="PF07730"/>
    </source>
</evidence>
<feature type="transmembrane region" description="Helical" evidence="9">
    <location>
        <begin position="119"/>
        <end position="146"/>
    </location>
</feature>
<dbReference type="PANTHER" id="PTHR24421:SF10">
    <property type="entry name" value="NITRATE_NITRITE SENSOR PROTEIN NARQ"/>
    <property type="match status" value="1"/>
</dbReference>
<comment type="caution">
    <text evidence="12">The sequence shown here is derived from an EMBL/GenBank/DDBJ whole genome shotgun (WGS) entry which is preliminary data.</text>
</comment>
<dbReference type="InterPro" id="IPR011712">
    <property type="entry name" value="Sig_transdc_His_kin_sub3_dim/P"/>
</dbReference>
<keyword evidence="13" id="KW-1185">Reference proteome</keyword>
<feature type="transmembrane region" description="Helical" evidence="9">
    <location>
        <begin position="173"/>
        <end position="197"/>
    </location>
</feature>
<dbReference type="SUPFAM" id="SSF55874">
    <property type="entry name" value="ATPase domain of HSP90 chaperone/DNA topoisomerase II/histidine kinase"/>
    <property type="match status" value="1"/>
</dbReference>
<dbReference type="Gene3D" id="3.30.565.10">
    <property type="entry name" value="Histidine kinase-like ATPase, C-terminal domain"/>
    <property type="match status" value="1"/>
</dbReference>
<dbReference type="Pfam" id="PF02518">
    <property type="entry name" value="HATPase_c"/>
    <property type="match status" value="1"/>
</dbReference>
<dbReference type="Proteomes" id="UP001528912">
    <property type="component" value="Unassembled WGS sequence"/>
</dbReference>
<evidence type="ECO:0000256" key="6">
    <source>
        <dbReference type="ARBA" id="ARBA00022777"/>
    </source>
</evidence>
<evidence type="ECO:0000259" key="10">
    <source>
        <dbReference type="Pfam" id="PF02518"/>
    </source>
</evidence>
<accession>A0ABT6CAX3</accession>
<dbReference type="InterPro" id="IPR003594">
    <property type="entry name" value="HATPase_dom"/>
</dbReference>
<dbReference type="InterPro" id="IPR036890">
    <property type="entry name" value="HATPase_C_sf"/>
</dbReference>
<evidence type="ECO:0000313" key="12">
    <source>
        <dbReference type="EMBL" id="MDF8265482.1"/>
    </source>
</evidence>
<dbReference type="EMBL" id="JAROAV010000036">
    <property type="protein sequence ID" value="MDF8265482.1"/>
    <property type="molecule type" value="Genomic_DNA"/>
</dbReference>
<evidence type="ECO:0000256" key="1">
    <source>
        <dbReference type="ARBA" id="ARBA00000085"/>
    </source>
</evidence>
<dbReference type="Pfam" id="PF07730">
    <property type="entry name" value="HisKA_3"/>
    <property type="match status" value="1"/>
</dbReference>
<protein>
    <recommendedName>
        <fullName evidence="2">histidine kinase</fullName>
        <ecNumber evidence="2">2.7.13.3</ecNumber>
    </recommendedName>
</protein>
<evidence type="ECO:0000256" key="7">
    <source>
        <dbReference type="ARBA" id="ARBA00022840"/>
    </source>
</evidence>
<evidence type="ECO:0000256" key="9">
    <source>
        <dbReference type="SAM" id="Phobius"/>
    </source>
</evidence>
<keyword evidence="7" id="KW-0067">ATP-binding</keyword>
<organism evidence="12 13">
    <name type="scientific">Luteipulveratus flavus</name>
    <dbReference type="NCBI Taxonomy" id="3031728"/>
    <lineage>
        <taxon>Bacteria</taxon>
        <taxon>Bacillati</taxon>
        <taxon>Actinomycetota</taxon>
        <taxon>Actinomycetes</taxon>
        <taxon>Micrococcales</taxon>
        <taxon>Dermacoccaceae</taxon>
        <taxon>Luteipulveratus</taxon>
    </lineage>
</organism>
<proteinExistence type="predicted"/>
<keyword evidence="8" id="KW-0902">Two-component regulatory system</keyword>
<evidence type="ECO:0000256" key="5">
    <source>
        <dbReference type="ARBA" id="ARBA00022741"/>
    </source>
</evidence>
<feature type="transmembrane region" description="Helical" evidence="9">
    <location>
        <begin position="25"/>
        <end position="50"/>
    </location>
</feature>
<keyword evidence="5" id="KW-0547">Nucleotide-binding</keyword>
<comment type="catalytic activity">
    <reaction evidence="1">
        <text>ATP + protein L-histidine = ADP + protein N-phospho-L-histidine.</text>
        <dbReference type="EC" id="2.7.13.3"/>
    </reaction>
</comment>
<evidence type="ECO:0000256" key="8">
    <source>
        <dbReference type="ARBA" id="ARBA00023012"/>
    </source>
</evidence>
<keyword evidence="4" id="KW-0808">Transferase</keyword>
<dbReference type="RefSeq" id="WP_277192808.1">
    <property type="nucleotide sequence ID" value="NZ_JAROAV010000036.1"/>
</dbReference>